<reference evidence="1 2" key="1">
    <citation type="journal article" date="2011" name="Genome Biol.">
        <title>Genome sequence of the insect pathogenic fungus Cordyceps militaris, a valued traditional Chinese medicine.</title>
        <authorList>
            <person name="Zheng P."/>
            <person name="Xia Y."/>
            <person name="Xiao G."/>
            <person name="Xiong C."/>
            <person name="Hu X."/>
            <person name="Zhang S."/>
            <person name="Zheng H."/>
            <person name="Huang Y."/>
            <person name="Zhou Y."/>
            <person name="Wang S."/>
            <person name="Zhao G.P."/>
            <person name="Liu X."/>
            <person name="St Leger R.J."/>
            <person name="Wang C."/>
        </authorList>
    </citation>
    <scope>NUCLEOTIDE SEQUENCE [LARGE SCALE GENOMIC DNA]</scope>
    <source>
        <strain evidence="1 2">CM01</strain>
    </source>
</reference>
<dbReference type="KEGG" id="cmt:CCM_03164"/>
<evidence type="ECO:0000313" key="2">
    <source>
        <dbReference type="Proteomes" id="UP000001610"/>
    </source>
</evidence>
<dbReference type="EMBL" id="JH126400">
    <property type="protein sequence ID" value="EGX94893.1"/>
    <property type="molecule type" value="Genomic_DNA"/>
</dbReference>
<gene>
    <name evidence="1" type="ORF">CCM_03164</name>
</gene>
<dbReference type="AlphaFoldDB" id="G3J964"/>
<accession>G3J964</accession>
<dbReference type="RefSeq" id="XP_006668379.1">
    <property type="nucleotide sequence ID" value="XM_006668316.1"/>
</dbReference>
<dbReference type="HOGENOM" id="CLU_2621951_0_0_1"/>
<sequence length="78" mass="8892">MSRMVRRRGSHPSAKYVESLVLFRYTSNNSSTCCSEERLGDEKKSDGNFHFDQYYQFVDSHGTFEGDNMQVMPGGTIA</sequence>
<keyword evidence="2" id="KW-1185">Reference proteome</keyword>
<dbReference type="Proteomes" id="UP000001610">
    <property type="component" value="Unassembled WGS sequence"/>
</dbReference>
<organism evidence="1 2">
    <name type="scientific">Cordyceps militaris (strain CM01)</name>
    <name type="common">Caterpillar fungus</name>
    <dbReference type="NCBI Taxonomy" id="983644"/>
    <lineage>
        <taxon>Eukaryota</taxon>
        <taxon>Fungi</taxon>
        <taxon>Dikarya</taxon>
        <taxon>Ascomycota</taxon>
        <taxon>Pezizomycotina</taxon>
        <taxon>Sordariomycetes</taxon>
        <taxon>Hypocreomycetidae</taxon>
        <taxon>Hypocreales</taxon>
        <taxon>Cordycipitaceae</taxon>
        <taxon>Cordyceps</taxon>
    </lineage>
</organism>
<dbReference type="VEuPathDB" id="FungiDB:CCM_03164"/>
<name>G3J964_CORMM</name>
<dbReference type="GeneID" id="18165191"/>
<dbReference type="InParanoid" id="G3J964"/>
<proteinExistence type="predicted"/>
<evidence type="ECO:0000313" key="1">
    <source>
        <dbReference type="EMBL" id="EGX94893.1"/>
    </source>
</evidence>
<protein>
    <submittedName>
        <fullName evidence="1">Uncharacterized protein</fullName>
    </submittedName>
</protein>